<dbReference type="RefSeq" id="WP_137251174.1">
    <property type="nucleotide sequence ID" value="NZ_SZQA01000048.1"/>
</dbReference>
<comment type="caution">
    <text evidence="1">The sequence shown here is derived from an EMBL/GenBank/DDBJ whole genome shotgun (WGS) entry which is preliminary data.</text>
</comment>
<dbReference type="InterPro" id="IPR014718">
    <property type="entry name" value="GH-type_carb-bd"/>
</dbReference>
<dbReference type="InterPro" id="IPR008183">
    <property type="entry name" value="Aldose_1/G6P_1-epimerase"/>
</dbReference>
<dbReference type="OrthoDB" id="4739604at2"/>
<dbReference type="GO" id="GO:0033499">
    <property type="term" value="P:galactose catabolic process via UDP-galactose, Leloir pathway"/>
    <property type="evidence" value="ECO:0007669"/>
    <property type="project" value="TreeGrafter"/>
</dbReference>
<dbReference type="InterPro" id="IPR011013">
    <property type="entry name" value="Gal_mutarotase_sf_dom"/>
</dbReference>
<keyword evidence="2" id="KW-1185">Reference proteome</keyword>
<dbReference type="GO" id="GO:0004034">
    <property type="term" value="F:aldose 1-epimerase activity"/>
    <property type="evidence" value="ECO:0007669"/>
    <property type="project" value="TreeGrafter"/>
</dbReference>
<dbReference type="CDD" id="cd09022">
    <property type="entry name" value="Aldose_epim_Ec_YihR"/>
    <property type="match status" value="1"/>
</dbReference>
<gene>
    <name evidence="1" type="ORF">FDA94_34065</name>
</gene>
<dbReference type="PANTHER" id="PTHR10091:SF0">
    <property type="entry name" value="GALACTOSE MUTAROTASE"/>
    <property type="match status" value="1"/>
</dbReference>
<evidence type="ECO:0000313" key="2">
    <source>
        <dbReference type="Proteomes" id="UP000308705"/>
    </source>
</evidence>
<dbReference type="SUPFAM" id="SSF74650">
    <property type="entry name" value="Galactose mutarotase-like"/>
    <property type="match status" value="1"/>
</dbReference>
<dbReference type="AlphaFoldDB" id="A0A4U3M041"/>
<dbReference type="PANTHER" id="PTHR10091">
    <property type="entry name" value="ALDOSE-1-EPIMERASE"/>
    <property type="match status" value="1"/>
</dbReference>
<dbReference type="GO" id="GO:0006006">
    <property type="term" value="P:glucose metabolic process"/>
    <property type="evidence" value="ECO:0007669"/>
    <property type="project" value="TreeGrafter"/>
</dbReference>
<name>A0A4U3M041_9ACTN</name>
<dbReference type="Pfam" id="PF01263">
    <property type="entry name" value="Aldose_epim"/>
    <property type="match status" value="1"/>
</dbReference>
<dbReference type="InterPro" id="IPR037480">
    <property type="entry name" value="YihR-like"/>
</dbReference>
<evidence type="ECO:0000313" key="1">
    <source>
        <dbReference type="EMBL" id="TKK81094.1"/>
    </source>
</evidence>
<dbReference type="EMBL" id="SZQA01000048">
    <property type="protein sequence ID" value="TKK81094.1"/>
    <property type="molecule type" value="Genomic_DNA"/>
</dbReference>
<proteinExistence type="predicted"/>
<protein>
    <submittedName>
        <fullName evidence="1">Aldose epimerase</fullName>
    </submittedName>
</protein>
<dbReference type="Gene3D" id="2.70.98.10">
    <property type="match status" value="1"/>
</dbReference>
<accession>A0A4U3M041</accession>
<dbReference type="Proteomes" id="UP000308705">
    <property type="component" value="Unassembled WGS sequence"/>
</dbReference>
<organism evidence="1 2">
    <name type="scientific">Herbidospora galbida</name>
    <dbReference type="NCBI Taxonomy" id="2575442"/>
    <lineage>
        <taxon>Bacteria</taxon>
        <taxon>Bacillati</taxon>
        <taxon>Actinomycetota</taxon>
        <taxon>Actinomycetes</taxon>
        <taxon>Streptosporangiales</taxon>
        <taxon>Streptosporangiaceae</taxon>
        <taxon>Herbidospora</taxon>
    </lineage>
</organism>
<sequence length="292" mass="31197">MPQYTLLGGGYRAELTELGGAVSALTHGGRDLIPSRPVDGPIEFYNGTLLAPWPNRVVGARYVFADECFELPVNEPDRGHALHGFVSDAHWSCVEFTAIEDHRSSAVMTYTLEPHQGYPYRLALTTTYVLDESGLTTTLKAENIGEAAAPYGCGPHPWLLAGPDVTEYTLSLPAGKVFLTDELLAPTELVAVDGTDYDFREAHALGQVAIDHAYTALTEGRVVVSGPGGGVAVTWDHESLPWVQVCNGVGLGYKGVAVEPMTCPPDAYNSGTDLIVLKPGDTHEASWTISAA</sequence>
<dbReference type="GO" id="GO:0030246">
    <property type="term" value="F:carbohydrate binding"/>
    <property type="evidence" value="ECO:0007669"/>
    <property type="project" value="InterPro"/>
</dbReference>
<reference evidence="1 2" key="1">
    <citation type="submission" date="2019-04" db="EMBL/GenBank/DDBJ databases">
        <title>Herbidospora sp. NEAU-GS14.nov., a novel actinomycete isolated from soil.</title>
        <authorList>
            <person name="Han L."/>
        </authorList>
    </citation>
    <scope>NUCLEOTIDE SEQUENCE [LARGE SCALE GENOMIC DNA]</scope>
    <source>
        <strain evidence="1 2">NEAU-GS14</strain>
    </source>
</reference>